<sequence>MVAGQEAITASEFVELAFGLDEAPLGVDRELFAGVLGESEQERAARLDVAREVLAELRASHPRDAAFAEALMRSAPLPLRRPSAAERRSLRSGVAA</sequence>
<reference evidence="1" key="1">
    <citation type="journal article" date="2014" name="Int. J. Syst. Evol. Microbiol.">
        <title>Complete genome sequence of Corynebacterium casei LMG S-19264T (=DSM 44701T), isolated from a smear-ripened cheese.</title>
        <authorList>
            <consortium name="US DOE Joint Genome Institute (JGI-PGF)"/>
            <person name="Walter F."/>
            <person name="Albersmeier A."/>
            <person name="Kalinowski J."/>
            <person name="Ruckert C."/>
        </authorList>
    </citation>
    <scope>NUCLEOTIDE SEQUENCE</scope>
    <source>
        <strain evidence="1">CGMCC 4.7201</strain>
    </source>
</reference>
<accession>A0A918DWG6</accession>
<dbReference type="AlphaFoldDB" id="A0A918DWG6"/>
<dbReference type="Proteomes" id="UP000641932">
    <property type="component" value="Unassembled WGS sequence"/>
</dbReference>
<proteinExistence type="predicted"/>
<comment type="caution">
    <text evidence="1">The sequence shown here is derived from an EMBL/GenBank/DDBJ whole genome shotgun (WGS) entry which is preliminary data.</text>
</comment>
<dbReference type="RefSeq" id="WP_308425131.1">
    <property type="nucleotide sequence ID" value="NZ_BMMS01000008.1"/>
</dbReference>
<organism evidence="1 2">
    <name type="scientific">Wenjunlia tyrosinilytica</name>
    <dbReference type="NCBI Taxonomy" id="1544741"/>
    <lineage>
        <taxon>Bacteria</taxon>
        <taxon>Bacillati</taxon>
        <taxon>Actinomycetota</taxon>
        <taxon>Actinomycetes</taxon>
        <taxon>Kitasatosporales</taxon>
        <taxon>Streptomycetaceae</taxon>
        <taxon>Wenjunlia</taxon>
    </lineage>
</organism>
<name>A0A918DWG6_9ACTN</name>
<gene>
    <name evidence="1" type="ORF">GCM10012280_23440</name>
</gene>
<evidence type="ECO:0000313" key="2">
    <source>
        <dbReference type="Proteomes" id="UP000641932"/>
    </source>
</evidence>
<keyword evidence="2" id="KW-1185">Reference proteome</keyword>
<dbReference type="EMBL" id="BMMS01000008">
    <property type="protein sequence ID" value="GGO86699.1"/>
    <property type="molecule type" value="Genomic_DNA"/>
</dbReference>
<protein>
    <submittedName>
        <fullName evidence="1">Uncharacterized protein</fullName>
    </submittedName>
</protein>
<evidence type="ECO:0000313" key="1">
    <source>
        <dbReference type="EMBL" id="GGO86699.1"/>
    </source>
</evidence>
<reference evidence="1" key="2">
    <citation type="submission" date="2020-09" db="EMBL/GenBank/DDBJ databases">
        <authorList>
            <person name="Sun Q."/>
            <person name="Zhou Y."/>
        </authorList>
    </citation>
    <scope>NUCLEOTIDE SEQUENCE</scope>
    <source>
        <strain evidence="1">CGMCC 4.7201</strain>
    </source>
</reference>